<organism evidence="1 2">
    <name type="scientific">Micromonospora citrea</name>
    <dbReference type="NCBI Taxonomy" id="47855"/>
    <lineage>
        <taxon>Bacteria</taxon>
        <taxon>Bacillati</taxon>
        <taxon>Actinomycetota</taxon>
        <taxon>Actinomycetes</taxon>
        <taxon>Micromonosporales</taxon>
        <taxon>Micromonosporaceae</taxon>
        <taxon>Micromonospora</taxon>
    </lineage>
</organism>
<dbReference type="STRING" id="47855.GA0070606_0772"/>
<name>A0A1C6TUN0_9ACTN</name>
<keyword evidence="2" id="KW-1185">Reference proteome</keyword>
<accession>A0A1C6TUN0</accession>
<reference evidence="2" key="1">
    <citation type="submission" date="2016-06" db="EMBL/GenBank/DDBJ databases">
        <authorList>
            <person name="Varghese N."/>
            <person name="Submissions Spin"/>
        </authorList>
    </citation>
    <scope>NUCLEOTIDE SEQUENCE [LARGE SCALE GENOMIC DNA]</scope>
    <source>
        <strain evidence="2">DSM 43903</strain>
    </source>
</reference>
<evidence type="ECO:0000313" key="2">
    <source>
        <dbReference type="Proteomes" id="UP000199001"/>
    </source>
</evidence>
<proteinExistence type="predicted"/>
<dbReference type="AlphaFoldDB" id="A0A1C6TUN0"/>
<dbReference type="InterPro" id="IPR025850">
    <property type="entry name" value="SUKH-3"/>
</dbReference>
<dbReference type="EMBL" id="FMHZ01000002">
    <property type="protein sequence ID" value="SCL45506.1"/>
    <property type="molecule type" value="Genomic_DNA"/>
</dbReference>
<protein>
    <submittedName>
        <fullName evidence="1">SUKH-3 immunity protein</fullName>
    </submittedName>
</protein>
<sequence>MNGQVLNALLEVGWFPGRMFDTLPWEQLLSRAGVPINGRALEIWKEFGELRIRRSTVEKPSSLKVDPVEASSGLPDDADRLRSDYGEVLSPIGMWSVQYPSYVAESGWVMAIGPGWDWLLGRSFSETLDLVILGVGEIRCINVTRPGIRPFPPDI</sequence>
<gene>
    <name evidence="1" type="ORF">GA0070606_0772</name>
</gene>
<dbReference type="Pfam" id="PF14433">
    <property type="entry name" value="SUKH-3"/>
    <property type="match status" value="1"/>
</dbReference>
<evidence type="ECO:0000313" key="1">
    <source>
        <dbReference type="EMBL" id="SCL45506.1"/>
    </source>
</evidence>
<dbReference type="Proteomes" id="UP000199001">
    <property type="component" value="Unassembled WGS sequence"/>
</dbReference>